<evidence type="ECO:0000259" key="6">
    <source>
        <dbReference type="Pfam" id="PF25789"/>
    </source>
</evidence>
<evidence type="ECO:0000259" key="5">
    <source>
        <dbReference type="Pfam" id="PF04112"/>
    </source>
</evidence>
<dbReference type="InterPro" id="IPR007244">
    <property type="entry name" value="Naa35_N"/>
</dbReference>
<comment type="subcellular location">
    <subcellularLocation>
        <location evidence="1">Cytoplasm</location>
    </subcellularLocation>
</comment>
<feature type="non-terminal residue" evidence="7">
    <location>
        <position position="799"/>
    </location>
</feature>
<sequence>RTRLHREAMAEQDARCLTASFPAGDQTVWADVSPFIDTICRELQVGELIHGENFSLFEAMSALEIMDPKMDAGMTTYGFNCVEDAIESNAAPISLSVLEIIDVMDHLLACEATWHKGHSLAQTVFSCLYLLDVERTSSNPLLHSYCRTVRATCDLIRSAVSESRTHEEEDFFTMAFGLPLRKEGDEKCLSMLNAAEEILSRQLRACKNPSTKKKLTEDHEPLQPDPELEEGYCKAILCRLRFRKFFYHSLTYMGKPQGRGLEMAHKHIRSGLLELVAIRESSIFLSSIAGNSCKDESVDSTTASGQKAIGFDDSINSRLLAPTPPRSIKILSWKMTIKYFEKLLGDLDQICLVPLNPSMEEVLQFAVDFQKLQPDLVARSRLQLLLVRDGKLFGRDLVSDIICGAINMPQLSNNQEFHKSYLVIQLGRLTLNLLRILCTNTAWQRRKLGKSLQEWGAVLHQLEVACNNLLEGNSSGTEGKGLWMMQMMSWAGEQTCWIAARFLLLGFELELYSSSEYCMIYWYLDHVLTTLLQLCQERLTIEKEQQRSPLAIDPSKKKGKKKRGKEAEKEIHSPGILLQKSYSYLGKGLAWMLASLTNDRKFVDRPTIFNTEQEIFIQNFELLQTSRVPEPLSYFQFKQSTMHANLHTQIRQMEHCFEEALNVLKELKHCVPKDLKRLEEIRQMELVAEKNRIALSVILAGKVPCTSLEESPVSAVNNEFMMVVAQSYNKDTRCVENSKGEVVINLTARHFEIILGIPHHRHFVAVSQAECIKAWEDNEDQCMQLMNEVNLLQICAITL</sequence>
<evidence type="ECO:0000313" key="8">
    <source>
        <dbReference type="Proteomes" id="UP000824469"/>
    </source>
</evidence>
<comment type="similarity">
    <text evidence="2">Belongs to the MAK10 family.</text>
</comment>
<evidence type="ECO:0000256" key="2">
    <source>
        <dbReference type="ARBA" id="ARBA00006289"/>
    </source>
</evidence>
<dbReference type="InterPro" id="IPR057982">
    <property type="entry name" value="TPR_NAA35"/>
</dbReference>
<evidence type="ECO:0000313" key="7">
    <source>
        <dbReference type="EMBL" id="KAH9304167.1"/>
    </source>
</evidence>
<feature type="domain" description="NAA35-like N-terminal" evidence="5">
    <location>
        <begin position="46"/>
        <end position="183"/>
    </location>
</feature>
<evidence type="ECO:0008006" key="9">
    <source>
        <dbReference type="Google" id="ProtNLM"/>
    </source>
</evidence>
<dbReference type="GO" id="GO:0031417">
    <property type="term" value="C:NatC complex"/>
    <property type="evidence" value="ECO:0007669"/>
    <property type="project" value="InterPro"/>
</dbReference>
<dbReference type="EMBL" id="JAHRHJ020000008">
    <property type="protein sequence ID" value="KAH9304167.1"/>
    <property type="molecule type" value="Genomic_DNA"/>
</dbReference>
<gene>
    <name evidence="7" type="ORF">KI387_008571</name>
</gene>
<dbReference type="PANTHER" id="PTHR21373:SF0">
    <property type="entry name" value="N-ALPHA-ACETYLTRANSFERASE 35, NATC AUXILIARY SUBUNIT"/>
    <property type="match status" value="1"/>
</dbReference>
<organism evidence="7 8">
    <name type="scientific">Taxus chinensis</name>
    <name type="common">Chinese yew</name>
    <name type="synonym">Taxus wallichiana var. chinensis</name>
    <dbReference type="NCBI Taxonomy" id="29808"/>
    <lineage>
        <taxon>Eukaryota</taxon>
        <taxon>Viridiplantae</taxon>
        <taxon>Streptophyta</taxon>
        <taxon>Embryophyta</taxon>
        <taxon>Tracheophyta</taxon>
        <taxon>Spermatophyta</taxon>
        <taxon>Pinopsida</taxon>
        <taxon>Pinidae</taxon>
        <taxon>Conifers II</taxon>
        <taxon>Cupressales</taxon>
        <taxon>Taxaceae</taxon>
        <taxon>Taxus</taxon>
    </lineage>
</organism>
<keyword evidence="8" id="KW-1185">Reference proteome</keyword>
<comment type="caution">
    <text evidence="7">The sequence shown here is derived from an EMBL/GenBank/DDBJ whole genome shotgun (WGS) entry which is preliminary data.</text>
</comment>
<dbReference type="AlphaFoldDB" id="A0AA38FJB7"/>
<dbReference type="InterPro" id="IPR057983">
    <property type="entry name" value="NAA35-like_N"/>
</dbReference>
<feature type="region of interest" description="Disordered" evidence="4">
    <location>
        <begin position="546"/>
        <end position="570"/>
    </location>
</feature>
<dbReference type="Pfam" id="PF04112">
    <property type="entry name" value="Mak10"/>
    <property type="match status" value="1"/>
</dbReference>
<accession>A0AA38FJB7</accession>
<evidence type="ECO:0000256" key="3">
    <source>
        <dbReference type="ARBA" id="ARBA00022490"/>
    </source>
</evidence>
<proteinExistence type="inferred from homology"/>
<dbReference type="PANTHER" id="PTHR21373">
    <property type="entry name" value="GLUCOSE REPRESSIBLE PROTEIN MAK10"/>
    <property type="match status" value="1"/>
</dbReference>
<feature type="domain" description="NAA35-like TPR repeats" evidence="6">
    <location>
        <begin position="350"/>
        <end position="706"/>
    </location>
</feature>
<name>A0AA38FJB7_TAXCH</name>
<protein>
    <recommendedName>
        <fullName evidence="9">N-alpha-acetyltransferase 35, NatC auxiliary subunit</fullName>
    </recommendedName>
</protein>
<evidence type="ECO:0000256" key="1">
    <source>
        <dbReference type="ARBA" id="ARBA00004496"/>
    </source>
</evidence>
<dbReference type="OMA" id="QMEWIVQ"/>
<evidence type="ECO:0000256" key="4">
    <source>
        <dbReference type="SAM" id="MobiDB-lite"/>
    </source>
</evidence>
<keyword evidence="3" id="KW-0963">Cytoplasm</keyword>
<dbReference type="Proteomes" id="UP000824469">
    <property type="component" value="Unassembled WGS sequence"/>
</dbReference>
<dbReference type="Pfam" id="PF25789">
    <property type="entry name" value="TPR_NAA35"/>
    <property type="match status" value="1"/>
</dbReference>
<reference evidence="7 8" key="1">
    <citation type="journal article" date="2021" name="Nat. Plants">
        <title>The Taxus genome provides insights into paclitaxel biosynthesis.</title>
        <authorList>
            <person name="Xiong X."/>
            <person name="Gou J."/>
            <person name="Liao Q."/>
            <person name="Li Y."/>
            <person name="Zhou Q."/>
            <person name="Bi G."/>
            <person name="Li C."/>
            <person name="Du R."/>
            <person name="Wang X."/>
            <person name="Sun T."/>
            <person name="Guo L."/>
            <person name="Liang H."/>
            <person name="Lu P."/>
            <person name="Wu Y."/>
            <person name="Zhang Z."/>
            <person name="Ro D.K."/>
            <person name="Shang Y."/>
            <person name="Huang S."/>
            <person name="Yan J."/>
        </authorList>
    </citation>
    <scope>NUCLEOTIDE SEQUENCE [LARGE SCALE GENOMIC DNA]</scope>
    <source>
        <strain evidence="7">Ta-2019</strain>
    </source>
</reference>